<dbReference type="InterPro" id="IPR002646">
    <property type="entry name" value="PolA_pol_head_dom"/>
</dbReference>
<comment type="cofactor">
    <cofactor evidence="1">
        <name>Mg(2+)</name>
        <dbReference type="ChEBI" id="CHEBI:18420"/>
    </cofactor>
</comment>
<evidence type="ECO:0000256" key="7">
    <source>
        <dbReference type="ARBA" id="ARBA00022842"/>
    </source>
</evidence>
<evidence type="ECO:0000256" key="6">
    <source>
        <dbReference type="ARBA" id="ARBA00022741"/>
    </source>
</evidence>
<keyword evidence="4" id="KW-0548">Nucleotidyltransferase</keyword>
<dbReference type="GO" id="GO:0000166">
    <property type="term" value="F:nucleotide binding"/>
    <property type="evidence" value="ECO:0007669"/>
    <property type="project" value="UniProtKB-KW"/>
</dbReference>
<dbReference type="CDD" id="cd05398">
    <property type="entry name" value="NT_ClassII-CCAase"/>
    <property type="match status" value="1"/>
</dbReference>
<dbReference type="InterPro" id="IPR003607">
    <property type="entry name" value="HD/PDEase_dom"/>
</dbReference>
<dbReference type="GO" id="GO:0046872">
    <property type="term" value="F:metal ion binding"/>
    <property type="evidence" value="ECO:0007669"/>
    <property type="project" value="UniProtKB-KW"/>
</dbReference>
<accession>A0A2J0QAU9</accession>
<evidence type="ECO:0000313" key="10">
    <source>
        <dbReference type="EMBL" id="PJE51291.1"/>
    </source>
</evidence>
<dbReference type="Gene3D" id="1.10.246.80">
    <property type="match status" value="1"/>
</dbReference>
<keyword evidence="7" id="KW-0460">Magnesium</keyword>
<gene>
    <name evidence="10" type="ORF">COV29_00860</name>
</gene>
<dbReference type="PANTHER" id="PTHR46173">
    <property type="entry name" value="CCA TRNA NUCLEOTIDYLTRANSFERASE 1, MITOCHONDRIAL"/>
    <property type="match status" value="1"/>
</dbReference>
<keyword evidence="2 8" id="KW-0808">Transferase</keyword>
<dbReference type="Pfam" id="PF01966">
    <property type="entry name" value="HD"/>
    <property type="match status" value="1"/>
</dbReference>
<dbReference type="NCBIfam" id="TIGR00277">
    <property type="entry name" value="HDIG"/>
    <property type="match status" value="1"/>
</dbReference>
<evidence type="ECO:0000256" key="1">
    <source>
        <dbReference type="ARBA" id="ARBA00001946"/>
    </source>
</evidence>
<evidence type="ECO:0000256" key="3">
    <source>
        <dbReference type="ARBA" id="ARBA00022694"/>
    </source>
</evidence>
<keyword evidence="8" id="KW-0694">RNA-binding</keyword>
<dbReference type="AlphaFoldDB" id="A0A2J0QAU9"/>
<sequence length="484" mass="55432">MKIPEEIIKILNKLEEAGFEAYVVGGCVRDFILDIEPKDWDITTNAKPEEIQKVFGEENTFYENQFGTVGIKTGSEPEALSVVEATTYRTESKYTDKRHPDEIKFADKLEDDLGRRDFTVNAMAMNSNGDISDPFGGEGDLKNKILKAVGDPEERFNEDALRMLRAVRFAVTINLNIEEKTFKAIEKHHELLKMISKERIRDEFRKIIDSNGATRGIEILKDTGLMKYIMPELLEGVGVGQNKHHIYTVWEHNLRALQYAMDKKYSTVVRMASLLHDVGKPQTKRGEGEEATFYGHEIVGARMATKFLDRLHWPKKEAEDIVRLVRYHLFYYNVGEVTESSVRRLVANIGRENVEDLIKVREADRIGSGVPKARPYKLRHLMFMIDKVSRDPISPKMLELNGDELMKLLGLEPGPKVGLLINALMGEVLDDPDRNNKDYLVNRVKELNEMPDSDLFELAKLGQTKTTEEEDREISKIKSKHYVT</sequence>
<dbReference type="Gene3D" id="3.30.460.10">
    <property type="entry name" value="Beta Polymerase, domain 2"/>
    <property type="match status" value="1"/>
</dbReference>
<organism evidence="10 11">
    <name type="scientific">Candidatus Yanofskybacteria bacterium CG10_big_fil_rev_8_21_14_0_10_36_16</name>
    <dbReference type="NCBI Taxonomy" id="1975096"/>
    <lineage>
        <taxon>Bacteria</taxon>
        <taxon>Candidatus Yanofskyibacteriota</taxon>
    </lineage>
</organism>
<comment type="similarity">
    <text evidence="8">Belongs to the tRNA nucleotidyltransferase/poly(A) polymerase family.</text>
</comment>
<dbReference type="GO" id="GO:0000049">
    <property type="term" value="F:tRNA binding"/>
    <property type="evidence" value="ECO:0007669"/>
    <property type="project" value="TreeGrafter"/>
</dbReference>
<dbReference type="GO" id="GO:0016779">
    <property type="term" value="F:nucleotidyltransferase activity"/>
    <property type="evidence" value="ECO:0007669"/>
    <property type="project" value="UniProtKB-KW"/>
</dbReference>
<dbReference type="InterPro" id="IPR006675">
    <property type="entry name" value="HDIG_dom"/>
</dbReference>
<dbReference type="InterPro" id="IPR032828">
    <property type="entry name" value="PolyA_RNA-bd"/>
</dbReference>
<name>A0A2J0QAU9_9BACT</name>
<dbReference type="CDD" id="cd00077">
    <property type="entry name" value="HDc"/>
    <property type="match status" value="1"/>
</dbReference>
<dbReference type="InterPro" id="IPR050264">
    <property type="entry name" value="Bact_CCA-adding_enz_type3_sf"/>
</dbReference>
<feature type="domain" description="HD" evidence="9">
    <location>
        <begin position="249"/>
        <end position="369"/>
    </location>
</feature>
<dbReference type="SMART" id="SM00471">
    <property type="entry name" value="HDc"/>
    <property type="match status" value="1"/>
</dbReference>
<evidence type="ECO:0000259" key="9">
    <source>
        <dbReference type="PROSITE" id="PS51831"/>
    </source>
</evidence>
<reference evidence="10 11" key="1">
    <citation type="submission" date="2017-09" db="EMBL/GenBank/DDBJ databases">
        <title>Depth-based differentiation of microbial function through sediment-hosted aquifers and enrichment of novel symbionts in the deep terrestrial subsurface.</title>
        <authorList>
            <person name="Probst A.J."/>
            <person name="Ladd B."/>
            <person name="Jarett J.K."/>
            <person name="Geller-Mcgrath D.E."/>
            <person name="Sieber C.M."/>
            <person name="Emerson J.B."/>
            <person name="Anantharaman K."/>
            <person name="Thomas B.C."/>
            <person name="Malmstrom R."/>
            <person name="Stieglmeier M."/>
            <person name="Klingl A."/>
            <person name="Woyke T."/>
            <person name="Ryan C.M."/>
            <person name="Banfield J.F."/>
        </authorList>
    </citation>
    <scope>NUCLEOTIDE SEQUENCE [LARGE SCALE GENOMIC DNA]</scope>
    <source>
        <strain evidence="10">CG10_big_fil_rev_8_21_14_0_10_36_16</strain>
    </source>
</reference>
<evidence type="ECO:0000256" key="4">
    <source>
        <dbReference type="ARBA" id="ARBA00022695"/>
    </source>
</evidence>
<evidence type="ECO:0000256" key="5">
    <source>
        <dbReference type="ARBA" id="ARBA00022723"/>
    </source>
</evidence>
<dbReference type="PROSITE" id="PS51831">
    <property type="entry name" value="HD"/>
    <property type="match status" value="1"/>
</dbReference>
<evidence type="ECO:0000313" key="11">
    <source>
        <dbReference type="Proteomes" id="UP000228496"/>
    </source>
</evidence>
<dbReference type="SUPFAM" id="SSF81301">
    <property type="entry name" value="Nucleotidyltransferase"/>
    <property type="match status" value="1"/>
</dbReference>
<comment type="caution">
    <text evidence="10">The sequence shown here is derived from an EMBL/GenBank/DDBJ whole genome shotgun (WGS) entry which is preliminary data.</text>
</comment>
<evidence type="ECO:0000256" key="8">
    <source>
        <dbReference type="RuleBase" id="RU003953"/>
    </source>
</evidence>
<keyword evidence="3" id="KW-0819">tRNA processing</keyword>
<proteinExistence type="inferred from homology"/>
<dbReference type="SUPFAM" id="SSF81891">
    <property type="entry name" value="Poly A polymerase C-terminal region-like"/>
    <property type="match status" value="1"/>
</dbReference>
<dbReference type="Pfam" id="PF12627">
    <property type="entry name" value="PolyA_pol_RNAbd"/>
    <property type="match status" value="1"/>
</dbReference>
<dbReference type="PANTHER" id="PTHR46173:SF1">
    <property type="entry name" value="CCA TRNA NUCLEOTIDYLTRANSFERASE 1, MITOCHONDRIAL"/>
    <property type="match status" value="1"/>
</dbReference>
<protein>
    <recommendedName>
        <fullName evidence="9">HD domain-containing protein</fullName>
    </recommendedName>
</protein>
<dbReference type="InterPro" id="IPR043519">
    <property type="entry name" value="NT_sf"/>
</dbReference>
<keyword evidence="6" id="KW-0547">Nucleotide-binding</keyword>
<dbReference type="EMBL" id="PCXQ01000003">
    <property type="protein sequence ID" value="PJE51291.1"/>
    <property type="molecule type" value="Genomic_DNA"/>
</dbReference>
<dbReference type="InterPro" id="IPR006674">
    <property type="entry name" value="HD_domain"/>
</dbReference>
<keyword evidence="5" id="KW-0479">Metal-binding</keyword>
<evidence type="ECO:0000256" key="2">
    <source>
        <dbReference type="ARBA" id="ARBA00022679"/>
    </source>
</evidence>
<dbReference type="Proteomes" id="UP000228496">
    <property type="component" value="Unassembled WGS sequence"/>
</dbReference>
<dbReference type="Gene3D" id="1.10.3090.10">
    <property type="entry name" value="cca-adding enzyme, domain 2"/>
    <property type="match status" value="1"/>
</dbReference>
<dbReference type="Pfam" id="PF01743">
    <property type="entry name" value="PolyA_pol"/>
    <property type="match status" value="1"/>
</dbReference>
<dbReference type="GO" id="GO:0008033">
    <property type="term" value="P:tRNA processing"/>
    <property type="evidence" value="ECO:0007669"/>
    <property type="project" value="UniProtKB-KW"/>
</dbReference>